<dbReference type="SUPFAM" id="SSF47928">
    <property type="entry name" value="N-terminal domain of the delta subunit of the F1F0-ATP synthase"/>
    <property type="match status" value="1"/>
</dbReference>
<reference evidence="7" key="1">
    <citation type="submission" date="2018-05" db="EMBL/GenBank/DDBJ databases">
        <authorList>
            <person name="Lanie J.A."/>
            <person name="Ng W.-L."/>
            <person name="Kazmierczak K.M."/>
            <person name="Andrzejewski T.M."/>
            <person name="Davidsen T.M."/>
            <person name="Wayne K.J."/>
            <person name="Tettelin H."/>
            <person name="Glass J.I."/>
            <person name="Rusch D."/>
            <person name="Podicherti R."/>
            <person name="Tsui H.-C.T."/>
            <person name="Winkler M.E."/>
        </authorList>
    </citation>
    <scope>NUCLEOTIDE SEQUENCE</scope>
</reference>
<gene>
    <name evidence="7" type="ORF">METZ01_LOCUS367431</name>
</gene>
<comment type="subcellular location">
    <subcellularLocation>
        <location evidence="1">Membrane</location>
    </subcellularLocation>
</comment>
<dbReference type="NCBIfam" id="TIGR01145">
    <property type="entry name" value="ATP_synt_delta"/>
    <property type="match status" value="1"/>
</dbReference>
<dbReference type="Pfam" id="PF00213">
    <property type="entry name" value="OSCP"/>
    <property type="match status" value="1"/>
</dbReference>
<accession>A0A382SZB1</accession>
<dbReference type="Gene3D" id="1.10.520.20">
    <property type="entry name" value="N-terminal domain of the delta subunit of the F1F0-ATP synthase"/>
    <property type="match status" value="1"/>
</dbReference>
<dbReference type="InterPro" id="IPR000711">
    <property type="entry name" value="ATPase_OSCP/dsu"/>
</dbReference>
<protein>
    <recommendedName>
        <fullName evidence="8">ATP synthase subunit delta</fullName>
    </recommendedName>
</protein>
<dbReference type="PROSITE" id="PS00389">
    <property type="entry name" value="ATPASE_DELTA"/>
    <property type="match status" value="1"/>
</dbReference>
<evidence type="ECO:0000313" key="7">
    <source>
        <dbReference type="EMBL" id="SVD14577.1"/>
    </source>
</evidence>
<dbReference type="AlphaFoldDB" id="A0A382SZB1"/>
<evidence type="ECO:0008006" key="8">
    <source>
        <dbReference type="Google" id="ProtNLM"/>
    </source>
</evidence>
<proteinExistence type="inferred from homology"/>
<dbReference type="GO" id="GO:0046933">
    <property type="term" value="F:proton-transporting ATP synthase activity, rotational mechanism"/>
    <property type="evidence" value="ECO:0007669"/>
    <property type="project" value="InterPro"/>
</dbReference>
<dbReference type="InterPro" id="IPR020781">
    <property type="entry name" value="ATPase_OSCP/d_CS"/>
</dbReference>
<evidence type="ECO:0000256" key="1">
    <source>
        <dbReference type="ARBA" id="ARBA00004370"/>
    </source>
</evidence>
<dbReference type="PRINTS" id="PR00125">
    <property type="entry name" value="ATPASEDELTA"/>
</dbReference>
<keyword evidence="6" id="KW-0066">ATP synthesis</keyword>
<evidence type="ECO:0000256" key="2">
    <source>
        <dbReference type="ARBA" id="ARBA00022448"/>
    </source>
</evidence>
<evidence type="ECO:0000256" key="5">
    <source>
        <dbReference type="ARBA" id="ARBA00023136"/>
    </source>
</evidence>
<dbReference type="HAMAP" id="MF_01416">
    <property type="entry name" value="ATP_synth_delta_bact"/>
    <property type="match status" value="1"/>
</dbReference>
<evidence type="ECO:0000256" key="3">
    <source>
        <dbReference type="ARBA" id="ARBA00022781"/>
    </source>
</evidence>
<keyword evidence="4" id="KW-0406">Ion transport</keyword>
<dbReference type="GO" id="GO:0016020">
    <property type="term" value="C:membrane"/>
    <property type="evidence" value="ECO:0007669"/>
    <property type="project" value="UniProtKB-SubCell"/>
</dbReference>
<evidence type="ECO:0000256" key="4">
    <source>
        <dbReference type="ARBA" id="ARBA00023065"/>
    </source>
</evidence>
<name>A0A382SZB1_9ZZZZ</name>
<keyword evidence="2" id="KW-0813">Transport</keyword>
<dbReference type="PANTHER" id="PTHR11910">
    <property type="entry name" value="ATP SYNTHASE DELTA CHAIN"/>
    <property type="match status" value="1"/>
</dbReference>
<dbReference type="NCBIfam" id="NF004402">
    <property type="entry name" value="PRK05758.2-2"/>
    <property type="match status" value="1"/>
</dbReference>
<dbReference type="EMBL" id="UINC01132329">
    <property type="protein sequence ID" value="SVD14577.1"/>
    <property type="molecule type" value="Genomic_DNA"/>
</dbReference>
<sequence length="182" mass="20143">MEESKTIARPYAKAVFEIALANKQTKEWSTLLQVCSQVVDNPEMANLISSPGIDSKALAKSIYELVIEITNTNENKNFLSFILILAGNKRLMAVSEISKQFDDKKRIEEGVAKVTITSATDIDDESLSIIKQALKEKLNKSIEVIVETDEQLIGGATIKVGDHMIDGSIRSQLSNLNRFLTN</sequence>
<evidence type="ECO:0000256" key="6">
    <source>
        <dbReference type="ARBA" id="ARBA00023310"/>
    </source>
</evidence>
<keyword evidence="3" id="KW-0375">Hydrogen ion transport</keyword>
<organism evidence="7">
    <name type="scientific">marine metagenome</name>
    <dbReference type="NCBI Taxonomy" id="408172"/>
    <lineage>
        <taxon>unclassified sequences</taxon>
        <taxon>metagenomes</taxon>
        <taxon>ecological metagenomes</taxon>
    </lineage>
</organism>
<dbReference type="InterPro" id="IPR026015">
    <property type="entry name" value="ATP_synth_OSCP/delta_N_sf"/>
</dbReference>
<keyword evidence="5" id="KW-0472">Membrane</keyword>